<evidence type="ECO:0000256" key="3">
    <source>
        <dbReference type="ARBA" id="ARBA00022692"/>
    </source>
</evidence>
<evidence type="ECO:0000256" key="4">
    <source>
        <dbReference type="ARBA" id="ARBA00022989"/>
    </source>
</evidence>
<evidence type="ECO:0000256" key="2">
    <source>
        <dbReference type="ARBA" id="ARBA00009565"/>
    </source>
</evidence>
<evidence type="ECO:0000313" key="7">
    <source>
        <dbReference type="EMBL" id="NXD74188.1"/>
    </source>
</evidence>
<organism evidence="7 8">
    <name type="scientific">Eolophus roseicapilla</name>
    <name type="common">Galah cockatoo</name>
    <name type="synonym">Cacatua roseicapilla</name>
    <dbReference type="NCBI Taxonomy" id="176039"/>
    <lineage>
        <taxon>Eukaryota</taxon>
        <taxon>Metazoa</taxon>
        <taxon>Chordata</taxon>
        <taxon>Craniata</taxon>
        <taxon>Vertebrata</taxon>
        <taxon>Euteleostomi</taxon>
        <taxon>Archelosauria</taxon>
        <taxon>Archosauria</taxon>
        <taxon>Dinosauria</taxon>
        <taxon>Saurischia</taxon>
        <taxon>Theropoda</taxon>
        <taxon>Coelurosauria</taxon>
        <taxon>Aves</taxon>
        <taxon>Neognathae</taxon>
        <taxon>Neoaves</taxon>
        <taxon>Telluraves</taxon>
        <taxon>Australaves</taxon>
        <taxon>Psittaciformes</taxon>
        <taxon>Cacatuidae</taxon>
        <taxon>Eolophus</taxon>
    </lineage>
</organism>
<accession>A0A851Y756</accession>
<keyword evidence="3 6" id="KW-0812">Transmembrane</keyword>
<keyword evidence="8" id="KW-1185">Reference proteome</keyword>
<dbReference type="PANTHER" id="PTHR23320">
    <property type="entry name" value="MEMBRANE-SPANNING 4-DOMAINS SUBFAMILY A MS4A -RELATED"/>
    <property type="match status" value="1"/>
</dbReference>
<feature type="transmembrane region" description="Helical" evidence="6">
    <location>
        <begin position="85"/>
        <end position="105"/>
    </location>
</feature>
<dbReference type="AlphaFoldDB" id="A0A851Y756"/>
<sequence length="225" mass="24307">MAATTVTDAGGVRIITEVIPASDPRMAQLVPSPGPPAPTVSFQARGFRRAQPKVLGTIHIFTGIIHICFGIILTASEHRKPSLPVASGVLFWLGFLLLVSGSLLVESEKRDSILLVKTCCVFNAGIILSTLVAALVHTMAITRTSPGCERSMVFQLRPEWCFHSENKLLSNGMDSLLVVFILLEFCVAVAVLAFGYHAVKQHSYTRMVRGDRAAPLSQSFQDAGC</sequence>
<feature type="transmembrane region" description="Helical" evidence="6">
    <location>
        <begin position="114"/>
        <end position="136"/>
    </location>
</feature>
<feature type="transmembrane region" description="Helical" evidence="6">
    <location>
        <begin position="54"/>
        <end position="73"/>
    </location>
</feature>
<gene>
    <name evidence="7" type="primary">Ms4a15</name>
    <name evidence="7" type="ORF">EOLROS_R15220</name>
</gene>
<feature type="non-terminal residue" evidence="7">
    <location>
        <position position="225"/>
    </location>
</feature>
<reference evidence="7" key="1">
    <citation type="submission" date="2019-09" db="EMBL/GenBank/DDBJ databases">
        <title>Bird 10,000 Genomes (B10K) Project - Family phase.</title>
        <authorList>
            <person name="Zhang G."/>
        </authorList>
    </citation>
    <scope>NUCLEOTIDE SEQUENCE</scope>
    <source>
        <strain evidence="7">B10K-DU-025-06</strain>
        <tissue evidence="7">Mixed tissue sample</tissue>
    </source>
</reference>
<dbReference type="InterPro" id="IPR007237">
    <property type="entry name" value="CD20-like"/>
</dbReference>
<dbReference type="Proteomes" id="UP000637704">
    <property type="component" value="Unassembled WGS sequence"/>
</dbReference>
<comment type="caution">
    <text evidence="7">The sequence shown here is derived from an EMBL/GenBank/DDBJ whole genome shotgun (WGS) entry which is preliminary data.</text>
</comment>
<dbReference type="Pfam" id="PF04103">
    <property type="entry name" value="CD20"/>
    <property type="match status" value="1"/>
</dbReference>
<keyword evidence="4 6" id="KW-1133">Transmembrane helix</keyword>
<evidence type="ECO:0000256" key="6">
    <source>
        <dbReference type="SAM" id="Phobius"/>
    </source>
</evidence>
<proteinExistence type="inferred from homology"/>
<feature type="non-terminal residue" evidence="7">
    <location>
        <position position="1"/>
    </location>
</feature>
<dbReference type="GO" id="GO:0016020">
    <property type="term" value="C:membrane"/>
    <property type="evidence" value="ECO:0007669"/>
    <property type="project" value="UniProtKB-SubCell"/>
</dbReference>
<keyword evidence="5 6" id="KW-0472">Membrane</keyword>
<name>A0A851Y756_EOLRO</name>
<evidence type="ECO:0000313" key="8">
    <source>
        <dbReference type="Proteomes" id="UP000637704"/>
    </source>
</evidence>
<dbReference type="EMBL" id="WBNI01004475">
    <property type="protein sequence ID" value="NXD74188.1"/>
    <property type="molecule type" value="Genomic_DNA"/>
</dbReference>
<evidence type="ECO:0000256" key="1">
    <source>
        <dbReference type="ARBA" id="ARBA00004141"/>
    </source>
</evidence>
<dbReference type="PANTHER" id="PTHR23320:SF128">
    <property type="entry name" value="MEMBRANE-SPANNING 4-DOMAINS SUBFAMILY A MEMBER 4A"/>
    <property type="match status" value="1"/>
</dbReference>
<feature type="transmembrane region" description="Helical" evidence="6">
    <location>
        <begin position="176"/>
        <end position="199"/>
    </location>
</feature>
<protein>
    <submittedName>
        <fullName evidence="7">M4A15 protein</fullName>
    </submittedName>
</protein>
<dbReference type="InterPro" id="IPR030417">
    <property type="entry name" value="MS4A"/>
</dbReference>
<evidence type="ECO:0000256" key="5">
    <source>
        <dbReference type="ARBA" id="ARBA00023136"/>
    </source>
</evidence>
<comment type="subcellular location">
    <subcellularLocation>
        <location evidence="1">Membrane</location>
        <topology evidence="1">Multi-pass membrane protein</topology>
    </subcellularLocation>
</comment>
<comment type="similarity">
    <text evidence="2">Belongs to the MS4A family.</text>
</comment>